<keyword evidence="3" id="KW-1185">Reference proteome</keyword>
<name>A0A288QVT4_9ABAC</name>
<dbReference type="RefSeq" id="YP_010086675.1">
    <property type="nucleotide sequence ID" value="NC_055467.1"/>
</dbReference>
<reference evidence="2" key="1">
    <citation type="submission" date="2018-05" db="EMBL/GenBank/DDBJ databases">
        <title>Genome sequence and analysis of Cyclophragma undans nucleopolyhedrovirus: a distinct group I alphabaculovirus.</title>
        <authorList>
            <person name="Zhu Z."/>
            <person name="Yin F."/>
            <person name="Liu X."/>
            <person name="Hou D."/>
            <person name="Wang J."/>
            <person name="Zhang L."/>
            <person name="Arif B."/>
            <person name="Wang H."/>
            <person name="Deng F."/>
            <person name="Hu Z."/>
        </authorList>
    </citation>
    <scope>NUCLEOTIDE SEQUENCE [LARGE SCALE GENOMIC DNA]</scope>
    <source>
        <strain evidence="2">Whiov</strain>
    </source>
</reference>
<evidence type="ECO:0000313" key="2">
    <source>
        <dbReference type="EMBL" id="AOT85469.1"/>
    </source>
</evidence>
<dbReference type="Gene3D" id="3.40.1440.10">
    <property type="entry name" value="GIY-YIG endonuclease"/>
    <property type="match status" value="1"/>
</dbReference>
<dbReference type="KEGG" id="vg:65101893"/>
<protein>
    <submittedName>
        <fullName evidence="2">Cyun73</fullName>
    </submittedName>
</protein>
<accession>A0A288QVT4</accession>
<dbReference type="GeneID" id="65101893"/>
<dbReference type="Pfam" id="PF01541">
    <property type="entry name" value="GIY-YIG"/>
    <property type="match status" value="1"/>
</dbReference>
<dbReference type="SUPFAM" id="SSF82771">
    <property type="entry name" value="GIY-YIG endonuclease"/>
    <property type="match status" value="1"/>
</dbReference>
<dbReference type="Proteomes" id="UP000502721">
    <property type="component" value="Segment"/>
</dbReference>
<dbReference type="EMBL" id="KT957089">
    <property type="protein sequence ID" value="AOT85469.1"/>
    <property type="molecule type" value="Genomic_DNA"/>
</dbReference>
<evidence type="ECO:0000259" key="1">
    <source>
        <dbReference type="Pfam" id="PF01541"/>
    </source>
</evidence>
<feature type="domain" description="GIY-YIG" evidence="1">
    <location>
        <begin position="19"/>
        <end position="89"/>
    </location>
</feature>
<dbReference type="InterPro" id="IPR000305">
    <property type="entry name" value="GIY-YIG_endonuc"/>
</dbReference>
<dbReference type="InterPro" id="IPR035901">
    <property type="entry name" value="GIY-YIG_endonuc_sf"/>
</dbReference>
<proteinExistence type="predicted"/>
<organism evidence="2 3">
    <name type="scientific">Cyclophragma undans nucleopolyhedrovirus</name>
    <dbReference type="NCBI Taxonomy" id="1906244"/>
    <lineage>
        <taxon>Viruses</taxon>
        <taxon>Viruses incertae sedis</taxon>
        <taxon>Naldaviricetes</taxon>
        <taxon>Lefavirales</taxon>
        <taxon>Baculoviridae</taxon>
        <taxon>Alphabaculovirus</taxon>
        <taxon>Alphabaculovirus cycundantis</taxon>
    </lineage>
</organism>
<evidence type="ECO:0000313" key="3">
    <source>
        <dbReference type="Proteomes" id="UP000502721"/>
    </source>
</evidence>
<sequence>MLLSSSSSSSSPSLMNKGWCVYISKQADNSLYTGVSNNLQRRRSYFRCRRGVHVDDGRLNDMRVVYCSASVYDYRTAVQMKYNLKRKCNKHFKLRLIKTDPLFLCEYLSANKATALL</sequence>